<sequence>MDVGAKLLEWRPRTGRRSFGGSLTDEQLTSLESQGAAGPKRHETLVFGTFYKRPMSSCGRQSVDMMMMMSVHCWAKCLSNGMVRR</sequence>
<keyword evidence="2" id="KW-1185">Reference proteome</keyword>
<evidence type="ECO:0000313" key="2">
    <source>
        <dbReference type="Proteomes" id="UP000838756"/>
    </source>
</evidence>
<organism evidence="1 2">
    <name type="scientific">Pararge aegeria aegeria</name>
    <dbReference type="NCBI Taxonomy" id="348720"/>
    <lineage>
        <taxon>Eukaryota</taxon>
        <taxon>Metazoa</taxon>
        <taxon>Ecdysozoa</taxon>
        <taxon>Arthropoda</taxon>
        <taxon>Hexapoda</taxon>
        <taxon>Insecta</taxon>
        <taxon>Pterygota</taxon>
        <taxon>Neoptera</taxon>
        <taxon>Endopterygota</taxon>
        <taxon>Lepidoptera</taxon>
        <taxon>Glossata</taxon>
        <taxon>Ditrysia</taxon>
        <taxon>Papilionoidea</taxon>
        <taxon>Nymphalidae</taxon>
        <taxon>Satyrinae</taxon>
        <taxon>Satyrini</taxon>
        <taxon>Parargina</taxon>
        <taxon>Pararge</taxon>
    </lineage>
</organism>
<dbReference type="Proteomes" id="UP000838756">
    <property type="component" value="Unassembled WGS sequence"/>
</dbReference>
<evidence type="ECO:0000313" key="1">
    <source>
        <dbReference type="EMBL" id="CAH2208142.1"/>
    </source>
</evidence>
<protein>
    <submittedName>
        <fullName evidence="1">Jg2785 protein</fullName>
    </submittedName>
</protein>
<gene>
    <name evidence="1" type="primary">jg2785</name>
    <name evidence="1" type="ORF">PAEG_LOCUS759</name>
</gene>
<dbReference type="AlphaFoldDB" id="A0A8S4QBN6"/>
<name>A0A8S4QBN6_9NEOP</name>
<reference evidence="1" key="1">
    <citation type="submission" date="2022-03" db="EMBL/GenBank/DDBJ databases">
        <authorList>
            <person name="Lindestad O."/>
        </authorList>
    </citation>
    <scope>NUCLEOTIDE SEQUENCE</scope>
</reference>
<proteinExistence type="predicted"/>
<dbReference type="EMBL" id="CAKXAJ010002390">
    <property type="protein sequence ID" value="CAH2208142.1"/>
    <property type="molecule type" value="Genomic_DNA"/>
</dbReference>
<accession>A0A8S4QBN6</accession>
<dbReference type="OrthoDB" id="7466345at2759"/>
<comment type="caution">
    <text evidence="1">The sequence shown here is derived from an EMBL/GenBank/DDBJ whole genome shotgun (WGS) entry which is preliminary data.</text>
</comment>